<feature type="compositionally biased region" description="Basic and acidic residues" evidence="1">
    <location>
        <begin position="164"/>
        <end position="174"/>
    </location>
</feature>
<protein>
    <submittedName>
        <fullName evidence="2">Uncharacterized protein</fullName>
    </submittedName>
</protein>
<keyword evidence="3" id="KW-1185">Reference proteome</keyword>
<dbReference type="Proteomes" id="UP001605036">
    <property type="component" value="Unassembled WGS sequence"/>
</dbReference>
<evidence type="ECO:0000256" key="1">
    <source>
        <dbReference type="SAM" id="MobiDB-lite"/>
    </source>
</evidence>
<feature type="region of interest" description="Disordered" evidence="1">
    <location>
        <begin position="143"/>
        <end position="174"/>
    </location>
</feature>
<dbReference type="EMBL" id="JBHFFA010000005">
    <property type="protein sequence ID" value="KAL2624339.1"/>
    <property type="molecule type" value="Genomic_DNA"/>
</dbReference>
<evidence type="ECO:0000313" key="2">
    <source>
        <dbReference type="EMBL" id="KAL2624339.1"/>
    </source>
</evidence>
<proteinExistence type="predicted"/>
<reference evidence="2 3" key="1">
    <citation type="submission" date="2024-09" db="EMBL/GenBank/DDBJ databases">
        <title>Chromosome-scale assembly of Riccia fluitans.</title>
        <authorList>
            <person name="Paukszto L."/>
            <person name="Sawicki J."/>
            <person name="Karawczyk K."/>
            <person name="Piernik-Szablinska J."/>
            <person name="Szczecinska M."/>
            <person name="Mazdziarz M."/>
        </authorList>
    </citation>
    <scope>NUCLEOTIDE SEQUENCE [LARGE SCALE GENOMIC DNA]</scope>
    <source>
        <strain evidence="2">Rf_01</strain>
        <tissue evidence="2">Aerial parts of the thallus</tissue>
    </source>
</reference>
<evidence type="ECO:0000313" key="3">
    <source>
        <dbReference type="Proteomes" id="UP001605036"/>
    </source>
</evidence>
<dbReference type="AlphaFoldDB" id="A0ABD1YD49"/>
<comment type="caution">
    <text evidence="2">The sequence shown here is derived from an EMBL/GenBank/DDBJ whole genome shotgun (WGS) entry which is preliminary data.</text>
</comment>
<sequence>MIESFELAMVLELRSQVERIRETYGTTWEAYEIALKEEFFDNDADRVTKRSFLEWVEQQRGKGMMPNELLREFEARFSQLSPSERLMLDLRKTELFLQAADDTLEDKLLLLLADPDAEGEIATDWKKVEEAIALLTKQRKAKVAPTKVAQDAPSTSTGPSSSNGDRRGGGEMGDAKDSVIDELVKAMRELRMKFADDAFKDRVVFFKDGRIHLTKTGLQIGTNFGKGGMKRLIETRGVGEARAFPIELCKSSQGLSVSSKVDTKYLMEVMVRGAEAYRQVTGWDDPMDAASMEAFVSLGKREAIVNRDVMARGIGPERNW</sequence>
<name>A0ABD1YD49_9MARC</name>
<feature type="compositionally biased region" description="Low complexity" evidence="1">
    <location>
        <begin position="153"/>
        <end position="163"/>
    </location>
</feature>
<accession>A0ABD1YD49</accession>
<organism evidence="2 3">
    <name type="scientific">Riccia fluitans</name>
    <dbReference type="NCBI Taxonomy" id="41844"/>
    <lineage>
        <taxon>Eukaryota</taxon>
        <taxon>Viridiplantae</taxon>
        <taxon>Streptophyta</taxon>
        <taxon>Embryophyta</taxon>
        <taxon>Marchantiophyta</taxon>
        <taxon>Marchantiopsida</taxon>
        <taxon>Marchantiidae</taxon>
        <taxon>Marchantiales</taxon>
        <taxon>Ricciaceae</taxon>
        <taxon>Riccia</taxon>
    </lineage>
</organism>
<gene>
    <name evidence="2" type="ORF">R1flu_008584</name>
</gene>